<dbReference type="EMBL" id="GL380000">
    <property type="protein sequence ID" value="EGT41769.1"/>
    <property type="molecule type" value="Genomic_DNA"/>
</dbReference>
<dbReference type="Proteomes" id="UP000008068">
    <property type="component" value="Unassembled WGS sequence"/>
</dbReference>
<dbReference type="AlphaFoldDB" id="G0P0G8"/>
<sequence>MNLIQLSNQQIYPNNYTSNGNFAFQNNLNMLNPNALYPVFHNPYAHTTFVQNHIYQPQTNQGGFYNLTQPASTPYAQGIEIPNWKSPFMPGAAQPFAPSKSRNSDPKMFAEQEIGGRLHPKIGFFQNGNSKKQKPTATMSKQANKYRCSSCKQITEKVILKKKGPNNWLCVRCYNRCYNFTGYQKYLFDKMVRNAPAS</sequence>
<dbReference type="InParanoid" id="G0P0G8"/>
<accession>G0P0G8</accession>
<evidence type="ECO:0000313" key="2">
    <source>
        <dbReference type="Proteomes" id="UP000008068"/>
    </source>
</evidence>
<gene>
    <name evidence="1" type="ORF">CAEBREN_08014</name>
</gene>
<proteinExistence type="predicted"/>
<reference evidence="2" key="1">
    <citation type="submission" date="2011-07" db="EMBL/GenBank/DDBJ databases">
        <authorList>
            <consortium name="Caenorhabditis brenneri Sequencing and Analysis Consortium"/>
            <person name="Wilson R.K."/>
        </authorList>
    </citation>
    <scope>NUCLEOTIDE SEQUENCE [LARGE SCALE GENOMIC DNA]</scope>
    <source>
        <strain evidence="2">PB2801</strain>
    </source>
</reference>
<evidence type="ECO:0000313" key="1">
    <source>
        <dbReference type="EMBL" id="EGT41769.1"/>
    </source>
</evidence>
<keyword evidence="2" id="KW-1185">Reference proteome</keyword>
<organism evidence="2">
    <name type="scientific">Caenorhabditis brenneri</name>
    <name type="common">Nematode worm</name>
    <dbReference type="NCBI Taxonomy" id="135651"/>
    <lineage>
        <taxon>Eukaryota</taxon>
        <taxon>Metazoa</taxon>
        <taxon>Ecdysozoa</taxon>
        <taxon>Nematoda</taxon>
        <taxon>Chromadorea</taxon>
        <taxon>Rhabditida</taxon>
        <taxon>Rhabditina</taxon>
        <taxon>Rhabditomorpha</taxon>
        <taxon>Rhabditoidea</taxon>
        <taxon>Rhabditidae</taxon>
        <taxon>Peloderinae</taxon>
        <taxon>Caenorhabditis</taxon>
    </lineage>
</organism>
<protein>
    <submittedName>
        <fullName evidence="1">Uncharacterized protein</fullName>
    </submittedName>
</protein>
<name>G0P0G8_CAEBE</name>
<dbReference type="HOGENOM" id="CLU_1379219_0_0_1"/>